<dbReference type="OrthoDB" id="10251508at2759"/>
<evidence type="ECO:0000256" key="4">
    <source>
        <dbReference type="ARBA" id="ARBA00023136"/>
    </source>
</evidence>
<organism evidence="6 7">
    <name type="scientific">Penaeus vannamei</name>
    <name type="common">Whiteleg shrimp</name>
    <name type="synonym">Litopenaeus vannamei</name>
    <dbReference type="NCBI Taxonomy" id="6689"/>
    <lineage>
        <taxon>Eukaryota</taxon>
        <taxon>Metazoa</taxon>
        <taxon>Ecdysozoa</taxon>
        <taxon>Arthropoda</taxon>
        <taxon>Crustacea</taxon>
        <taxon>Multicrustacea</taxon>
        <taxon>Malacostraca</taxon>
        <taxon>Eumalacostraca</taxon>
        <taxon>Eucarida</taxon>
        <taxon>Decapoda</taxon>
        <taxon>Dendrobranchiata</taxon>
        <taxon>Penaeoidea</taxon>
        <taxon>Penaeidae</taxon>
        <taxon>Penaeus</taxon>
    </lineage>
</organism>
<evidence type="ECO:0000256" key="2">
    <source>
        <dbReference type="ARBA" id="ARBA00022692"/>
    </source>
</evidence>
<dbReference type="GO" id="GO:0046475">
    <property type="term" value="P:glycerophospholipid catabolic process"/>
    <property type="evidence" value="ECO:0007669"/>
    <property type="project" value="TreeGrafter"/>
</dbReference>
<evidence type="ECO:0000256" key="1">
    <source>
        <dbReference type="ARBA" id="ARBA00004167"/>
    </source>
</evidence>
<keyword evidence="3" id="KW-1133">Transmembrane helix</keyword>
<feature type="region of interest" description="Disordered" evidence="5">
    <location>
        <begin position="246"/>
        <end position="265"/>
    </location>
</feature>
<proteinExistence type="predicted"/>
<protein>
    <recommendedName>
        <fullName evidence="8">Sphingomyelin phosphodiesterase 4</fullName>
    </recommendedName>
</protein>
<dbReference type="AlphaFoldDB" id="A0A423SQF4"/>
<dbReference type="GO" id="GO:0016020">
    <property type="term" value="C:membrane"/>
    <property type="evidence" value="ECO:0007669"/>
    <property type="project" value="UniProtKB-SubCell"/>
</dbReference>
<evidence type="ECO:0000256" key="5">
    <source>
        <dbReference type="SAM" id="MobiDB-lite"/>
    </source>
</evidence>
<comment type="caution">
    <text evidence="6">The sequence shown here is derived from an EMBL/GenBank/DDBJ whole genome shotgun (WGS) entry which is preliminary data.</text>
</comment>
<evidence type="ECO:0000313" key="7">
    <source>
        <dbReference type="Proteomes" id="UP000283509"/>
    </source>
</evidence>
<feature type="compositionally biased region" description="Pro residues" evidence="5">
    <location>
        <begin position="197"/>
        <end position="206"/>
    </location>
</feature>
<dbReference type="PANTHER" id="PTHR12988:SF6">
    <property type="entry name" value="SPHINGOMYELIN PHOSPHODIESTERASE 4"/>
    <property type="match status" value="1"/>
</dbReference>
<dbReference type="GO" id="GO:0050290">
    <property type="term" value="F:sphingomyelin phosphodiesterase D activity"/>
    <property type="evidence" value="ECO:0007669"/>
    <property type="project" value="InterPro"/>
</dbReference>
<keyword evidence="4" id="KW-0472">Membrane</keyword>
<feature type="region of interest" description="Disordered" evidence="5">
    <location>
        <begin position="197"/>
        <end position="219"/>
    </location>
</feature>
<dbReference type="GO" id="GO:0046513">
    <property type="term" value="P:ceramide biosynthetic process"/>
    <property type="evidence" value="ECO:0007669"/>
    <property type="project" value="TreeGrafter"/>
</dbReference>
<dbReference type="GO" id="GO:0006685">
    <property type="term" value="P:sphingomyelin catabolic process"/>
    <property type="evidence" value="ECO:0007669"/>
    <property type="project" value="TreeGrafter"/>
</dbReference>
<dbReference type="STRING" id="6689.A0A423SQF4"/>
<dbReference type="Pfam" id="PF14724">
    <property type="entry name" value="mit_SMPDase"/>
    <property type="match status" value="2"/>
</dbReference>
<comment type="subcellular location">
    <subcellularLocation>
        <location evidence="1">Membrane</location>
        <topology evidence="1">Single-pass membrane protein</topology>
    </subcellularLocation>
</comment>
<keyword evidence="7" id="KW-1185">Reference proteome</keyword>
<dbReference type="PANTHER" id="PTHR12988">
    <property type="entry name" value="SPHINGOMYELIN PHOSPHODIESTERASE 4"/>
    <property type="match status" value="1"/>
</dbReference>
<evidence type="ECO:0000313" key="6">
    <source>
        <dbReference type="EMBL" id="ROT66418.1"/>
    </source>
</evidence>
<gene>
    <name evidence="6" type="ORF">C7M84_015553</name>
</gene>
<evidence type="ECO:0008006" key="8">
    <source>
        <dbReference type="Google" id="ProtNLM"/>
    </source>
</evidence>
<dbReference type="Proteomes" id="UP000283509">
    <property type="component" value="Unassembled WGS sequence"/>
</dbReference>
<dbReference type="InterPro" id="IPR024129">
    <property type="entry name" value="Sphingomy_SMPD4"/>
</dbReference>
<dbReference type="EMBL" id="QCYY01002936">
    <property type="protein sequence ID" value="ROT66418.1"/>
    <property type="molecule type" value="Genomic_DNA"/>
</dbReference>
<reference evidence="6 7" key="1">
    <citation type="submission" date="2018-04" db="EMBL/GenBank/DDBJ databases">
        <authorList>
            <person name="Zhang X."/>
            <person name="Yuan J."/>
            <person name="Li F."/>
            <person name="Xiang J."/>
        </authorList>
    </citation>
    <scope>NUCLEOTIDE SEQUENCE [LARGE SCALE GENOMIC DNA]</scope>
    <source>
        <tissue evidence="6">Muscle</tissue>
    </source>
</reference>
<name>A0A423SQF4_PENVA</name>
<reference evidence="6 7" key="2">
    <citation type="submission" date="2019-01" db="EMBL/GenBank/DDBJ databases">
        <title>The decoding of complex shrimp genome reveals the adaptation for benthos swimmer, frequently molting mechanism and breeding impact on genome.</title>
        <authorList>
            <person name="Sun Y."/>
            <person name="Gao Y."/>
            <person name="Yu Y."/>
        </authorList>
    </citation>
    <scope>NUCLEOTIDE SEQUENCE [LARGE SCALE GENOMIC DNA]</scope>
    <source>
        <tissue evidence="6">Muscle</tissue>
    </source>
</reference>
<evidence type="ECO:0000256" key="3">
    <source>
        <dbReference type="ARBA" id="ARBA00022989"/>
    </source>
</evidence>
<feature type="compositionally biased region" description="Low complexity" evidence="5">
    <location>
        <begin position="207"/>
        <end position="219"/>
    </location>
</feature>
<accession>A0A423SQF4</accession>
<sequence>MAASPMSFTVRLQNALSEPQLHIRCEEVGRILNESTSKDASFVLRTVVESVFGVNGQMGWGLRTITHSAMSREFDQLRLFLGPSGPLLSLTYRLANDPFLMFEFPVIWLPVKSRADIEEGTPGMFYVNKVQNPGPGKAPTNILLNAFEFYIFHFTHFLISGGSQRWSLSWTTAGDALYPSLLEDYLQTFLPCDSSIPPGPPSPPVSPRGVLSPVSPRSSGPGNANLYLTTLVSPIACRTVRTPGPHGYPGLEGSGAHASSPLHASHNPHPQLNIWTSQVLVQVLFEMWVNQCLPPSKSPGRSPPSSSSAPHNNQSTALHVCSVFSDHTPLEYRPNWHTNGFEVFVPSSDHVRVVRMLIKHLHFFTNSAKSAQPSPLDDLRKNVWTMYRKSLFQFLHHTFNHWPLDSSFRLVLETWLSYIQPWRYTDYSPISR</sequence>
<keyword evidence="2" id="KW-0812">Transmembrane</keyword>